<comment type="caution">
    <text evidence="7">The sequence shown here is derived from an EMBL/GenBank/DDBJ whole genome shotgun (WGS) entry which is preliminary data.</text>
</comment>
<dbReference type="PANTHER" id="PTHR40980">
    <property type="entry name" value="PLUG DOMAIN-CONTAINING PROTEIN"/>
    <property type="match status" value="1"/>
</dbReference>
<evidence type="ECO:0000256" key="4">
    <source>
        <dbReference type="SAM" id="Phobius"/>
    </source>
</evidence>
<dbReference type="InterPro" id="IPR041700">
    <property type="entry name" value="OMP_b-brl_3"/>
</dbReference>
<evidence type="ECO:0000256" key="3">
    <source>
        <dbReference type="ARBA" id="ARBA00023237"/>
    </source>
</evidence>
<dbReference type="Pfam" id="PF07715">
    <property type="entry name" value="Plug"/>
    <property type="match status" value="1"/>
</dbReference>
<reference evidence="7 8" key="1">
    <citation type="submission" date="2019-03" db="EMBL/GenBank/DDBJ databases">
        <title>Genomic Encyclopedia of Archaeal and Bacterial Type Strains, Phase II (KMG-II): from individual species to whole genera.</title>
        <authorList>
            <person name="Goeker M."/>
        </authorList>
    </citation>
    <scope>NUCLEOTIDE SEQUENCE [LARGE SCALE GENOMIC DNA]</scope>
    <source>
        <strain evidence="7 8">DSM 28213</strain>
    </source>
</reference>
<dbReference type="AlphaFoldDB" id="A0A4R7F435"/>
<keyword evidence="4" id="KW-1133">Transmembrane helix</keyword>
<feature type="transmembrane region" description="Helical" evidence="4">
    <location>
        <begin position="12"/>
        <end position="30"/>
    </location>
</feature>
<dbReference type="GO" id="GO:0009279">
    <property type="term" value="C:cell outer membrane"/>
    <property type="evidence" value="ECO:0007669"/>
    <property type="project" value="UniProtKB-SubCell"/>
</dbReference>
<dbReference type="PANTHER" id="PTHR40980:SF4">
    <property type="entry name" value="TONB-DEPENDENT RECEPTOR-LIKE BETA-BARREL DOMAIN-CONTAINING PROTEIN"/>
    <property type="match status" value="1"/>
</dbReference>
<dbReference type="InterPro" id="IPR012910">
    <property type="entry name" value="Plug_dom"/>
</dbReference>
<dbReference type="SUPFAM" id="SSF56935">
    <property type="entry name" value="Porins"/>
    <property type="match status" value="1"/>
</dbReference>
<dbReference type="Gene3D" id="2.40.170.20">
    <property type="entry name" value="TonB-dependent receptor, beta-barrel domain"/>
    <property type="match status" value="1"/>
</dbReference>
<dbReference type="Gene3D" id="2.170.130.10">
    <property type="entry name" value="TonB-dependent receptor, plug domain"/>
    <property type="match status" value="1"/>
</dbReference>
<evidence type="ECO:0000259" key="6">
    <source>
        <dbReference type="Pfam" id="PF14905"/>
    </source>
</evidence>
<accession>A0A4R7F435</accession>
<keyword evidence="4" id="KW-0812">Transmembrane</keyword>
<evidence type="ECO:0000256" key="1">
    <source>
        <dbReference type="ARBA" id="ARBA00004442"/>
    </source>
</evidence>
<keyword evidence="2 4" id="KW-0472">Membrane</keyword>
<proteinExistence type="predicted"/>
<sequence>MHFCQKNIIMAKFILYLFICIMMCISTIAFTQNHRLTGIITEGQNSLPYTNLSLTANDTILRFTTDDDGKFDIVVPQKDYQFDVLFFNEVVYHSIIILNKDIDLGNVEITTFANLDEIVIQAHKKIVERKADRFIFYVENTTSSSGGTALDALKNTPGVIVNNQNIGISGKNSVLVLIDDKPTYMNQDELIHYLESISTANLSKIEVITTPPAKYEAEGNSGIINIITKKINQNSWNSTIGAMYQRSRRNEHQYNAGFNLQKNKITLRTSVNFGFKRSLINWNNDIYYKDAFWQNEDYSDAKNNNLNALFALDYQIANNWKIGGKTSVYTIRFSDIQPQITTVFDHENGKIQQFFKNNATSDHKTSQSVYNIYSEYLLDSLGKKMTVDFDFVNYHSPSNRVFSYSTFDADNQLILNSTHAGTNQVDIKIRNFSAKTDFELPLKFAEFNVGARFSQSKSENLIAAFKQNETGEFIYDTDLSNFFEYTENNEALYLSGSKEFSDKWSVHAGLRMEATQTKGYSRENDNLHKNDYIKLFPSVYILHHLTDDKSVGLNYSRRINRPHYESLNPFRIINNEFSYNEGNPFLEPAFTHNIELTFTYKTLDSKIYFSSLKNGVNQASLLDPDTKENNYIWMNYVNSKQAGISESYTVKPVAWWTSINTFDLAYSEANTVISDKKHTGMSSSLYTSNDFVLNSAQTLFVNISYFQNFGETFQNYKLKPYAKFYASIKYLMLDKKLELSVKGADIFNGRESVSQEMNGIKQRFKNIWDTQRISVTLTYRFGNTNIKTNERQTSNTDELNRI</sequence>
<evidence type="ECO:0000259" key="5">
    <source>
        <dbReference type="Pfam" id="PF07715"/>
    </source>
</evidence>
<name>A0A4R7F435_9FLAO</name>
<evidence type="ECO:0000256" key="2">
    <source>
        <dbReference type="ARBA" id="ARBA00023136"/>
    </source>
</evidence>
<organism evidence="7 8">
    <name type="scientific">Myroides indicus</name>
    <dbReference type="NCBI Taxonomy" id="1323422"/>
    <lineage>
        <taxon>Bacteria</taxon>
        <taxon>Pseudomonadati</taxon>
        <taxon>Bacteroidota</taxon>
        <taxon>Flavobacteriia</taxon>
        <taxon>Flavobacteriales</taxon>
        <taxon>Flavobacteriaceae</taxon>
        <taxon>Myroides</taxon>
    </lineage>
</organism>
<dbReference type="Proteomes" id="UP000295215">
    <property type="component" value="Unassembled WGS sequence"/>
</dbReference>
<gene>
    <name evidence="7" type="ORF">C8P70_10478</name>
</gene>
<dbReference type="EMBL" id="SOAG01000004">
    <property type="protein sequence ID" value="TDS64361.1"/>
    <property type="molecule type" value="Genomic_DNA"/>
</dbReference>
<keyword evidence="8" id="KW-1185">Reference proteome</keyword>
<keyword evidence="7" id="KW-0675">Receptor</keyword>
<evidence type="ECO:0000313" key="8">
    <source>
        <dbReference type="Proteomes" id="UP000295215"/>
    </source>
</evidence>
<dbReference type="Pfam" id="PF14905">
    <property type="entry name" value="OMP_b-brl_3"/>
    <property type="match status" value="1"/>
</dbReference>
<dbReference type="OrthoDB" id="8764943at2"/>
<evidence type="ECO:0000313" key="7">
    <source>
        <dbReference type="EMBL" id="TDS64361.1"/>
    </source>
</evidence>
<dbReference type="InterPro" id="IPR037066">
    <property type="entry name" value="Plug_dom_sf"/>
</dbReference>
<dbReference type="InterPro" id="IPR036942">
    <property type="entry name" value="Beta-barrel_TonB_sf"/>
</dbReference>
<keyword evidence="3" id="KW-0998">Cell outer membrane</keyword>
<comment type="subcellular location">
    <subcellularLocation>
        <location evidence="1">Cell outer membrane</location>
    </subcellularLocation>
</comment>
<feature type="domain" description="TonB-dependent receptor plug" evidence="5">
    <location>
        <begin position="147"/>
        <end position="222"/>
    </location>
</feature>
<protein>
    <submittedName>
        <fullName evidence="7">Outer membrane receptor protein involved in Fe transport</fullName>
    </submittedName>
</protein>
<feature type="domain" description="Outer membrane protein beta-barrel" evidence="6">
    <location>
        <begin position="378"/>
        <end position="779"/>
    </location>
</feature>